<accession>A0A1I0AC46</accession>
<name>A0A1I0AC46_9GAMM</name>
<keyword evidence="4" id="KW-0874">Quinone</keyword>
<dbReference type="EMBL" id="FOHV01000005">
    <property type="protein sequence ID" value="SES91736.1"/>
    <property type="molecule type" value="Genomic_DNA"/>
</dbReference>
<dbReference type="PROSITE" id="PS01099">
    <property type="entry name" value="COMPLEX1_24K"/>
    <property type="match status" value="1"/>
</dbReference>
<comment type="catalytic activity">
    <reaction evidence="12">
        <text>a quinone + NADH + 5 H(+)(in) = a quinol + NAD(+) + 4 H(+)(out)</text>
        <dbReference type="Rhea" id="RHEA:57888"/>
        <dbReference type="ChEBI" id="CHEBI:15378"/>
        <dbReference type="ChEBI" id="CHEBI:24646"/>
        <dbReference type="ChEBI" id="CHEBI:57540"/>
        <dbReference type="ChEBI" id="CHEBI:57945"/>
        <dbReference type="ChEBI" id="CHEBI:132124"/>
    </reaction>
</comment>
<evidence type="ECO:0000256" key="1">
    <source>
        <dbReference type="ARBA" id="ARBA00010643"/>
    </source>
</evidence>
<dbReference type="InterPro" id="IPR041921">
    <property type="entry name" value="NuoE_N"/>
</dbReference>
<dbReference type="FunFam" id="3.40.30.10:FF:000015">
    <property type="entry name" value="NADH-quinone oxidoreductase subunit E"/>
    <property type="match status" value="1"/>
</dbReference>
<evidence type="ECO:0000313" key="13">
    <source>
        <dbReference type="EMBL" id="SES91736.1"/>
    </source>
</evidence>
<comment type="similarity">
    <text evidence="1">Belongs to the complex I 24 kDa subunit family.</text>
</comment>
<sequence length="202" mass="22348">MSIVKIQNGEIIMSSTTNNAHEVHIPVVDLTTEKSGCQCTCSGEKSNFTLTQEERVAIEAEKHHYEDPRAASIEALKIIQKHRGWVPDGAIYAISDILGISSGDVEGVATFYSQIYRQPVGRNIIRYCDSVVCFITGFHDILSAIESHLDIKPGQTTPDNRFTLLPTCCLGNCDKGPTMMINNDTHSHLTPESIPSLLERYL</sequence>
<dbReference type="GO" id="GO:0051537">
    <property type="term" value="F:2 iron, 2 sulfur cluster binding"/>
    <property type="evidence" value="ECO:0007669"/>
    <property type="project" value="UniProtKB-KW"/>
</dbReference>
<keyword evidence="7" id="KW-0411">Iron-sulfur</keyword>
<evidence type="ECO:0000256" key="4">
    <source>
        <dbReference type="ARBA" id="ARBA00022719"/>
    </source>
</evidence>
<dbReference type="InterPro" id="IPR036249">
    <property type="entry name" value="Thioredoxin-like_sf"/>
</dbReference>
<keyword evidence="5" id="KW-0479">Metal-binding</keyword>
<dbReference type="Gene3D" id="1.10.10.1590">
    <property type="entry name" value="NADH-quinone oxidoreductase subunit E"/>
    <property type="match status" value="1"/>
</dbReference>
<dbReference type="PANTHER" id="PTHR10371:SF3">
    <property type="entry name" value="NADH DEHYDROGENASE [UBIQUINONE] FLAVOPROTEIN 2, MITOCHONDRIAL"/>
    <property type="match status" value="1"/>
</dbReference>
<evidence type="ECO:0000256" key="10">
    <source>
        <dbReference type="ARBA" id="ARBA00032788"/>
    </source>
</evidence>
<dbReference type="FunFam" id="1.10.10.1590:FF:000001">
    <property type="entry name" value="NADH-quinone oxidoreductase subunit E"/>
    <property type="match status" value="1"/>
</dbReference>
<evidence type="ECO:0000256" key="5">
    <source>
        <dbReference type="ARBA" id="ARBA00022723"/>
    </source>
</evidence>
<dbReference type="GO" id="GO:0003954">
    <property type="term" value="F:NADH dehydrogenase activity"/>
    <property type="evidence" value="ECO:0007669"/>
    <property type="project" value="TreeGrafter"/>
</dbReference>
<evidence type="ECO:0000256" key="6">
    <source>
        <dbReference type="ARBA" id="ARBA00023004"/>
    </source>
</evidence>
<organism evidence="13 14">
    <name type="scientific">Thorsellia anophelis DSM 18579</name>
    <dbReference type="NCBI Taxonomy" id="1123402"/>
    <lineage>
        <taxon>Bacteria</taxon>
        <taxon>Pseudomonadati</taxon>
        <taxon>Pseudomonadota</taxon>
        <taxon>Gammaproteobacteria</taxon>
        <taxon>Enterobacterales</taxon>
        <taxon>Thorselliaceae</taxon>
        <taxon>Thorsellia</taxon>
    </lineage>
</organism>
<dbReference type="InterPro" id="IPR002023">
    <property type="entry name" value="NuoE-like"/>
</dbReference>
<evidence type="ECO:0000256" key="7">
    <source>
        <dbReference type="ARBA" id="ARBA00023014"/>
    </source>
</evidence>
<gene>
    <name evidence="13" type="ORF">SAMN02583745_00885</name>
</gene>
<evidence type="ECO:0000256" key="2">
    <source>
        <dbReference type="ARBA" id="ARBA00019898"/>
    </source>
</evidence>
<dbReference type="AlphaFoldDB" id="A0A1I0AC46"/>
<dbReference type="Gene3D" id="3.40.30.10">
    <property type="entry name" value="Glutaredoxin"/>
    <property type="match status" value="1"/>
</dbReference>
<comment type="subunit">
    <text evidence="8">Composed of 13 different subunits. Subunits NuoCD, E, F, and G constitute the peripheral sector of the complex.</text>
</comment>
<evidence type="ECO:0000256" key="9">
    <source>
        <dbReference type="ARBA" id="ARBA00031580"/>
    </source>
</evidence>
<dbReference type="STRING" id="1123402.SAMN02583745_00885"/>
<evidence type="ECO:0000256" key="12">
    <source>
        <dbReference type="ARBA" id="ARBA00047712"/>
    </source>
</evidence>
<dbReference type="Proteomes" id="UP000242642">
    <property type="component" value="Unassembled WGS sequence"/>
</dbReference>
<keyword evidence="3" id="KW-0001">2Fe-2S</keyword>
<dbReference type="NCBIfam" id="TIGR01958">
    <property type="entry name" value="nuoE_fam"/>
    <property type="match status" value="1"/>
</dbReference>
<evidence type="ECO:0000256" key="3">
    <source>
        <dbReference type="ARBA" id="ARBA00022714"/>
    </source>
</evidence>
<keyword evidence="14" id="KW-1185">Reference proteome</keyword>
<evidence type="ECO:0000256" key="11">
    <source>
        <dbReference type="ARBA" id="ARBA00034078"/>
    </source>
</evidence>
<dbReference type="PANTHER" id="PTHR10371">
    <property type="entry name" value="NADH DEHYDROGENASE UBIQUINONE FLAVOPROTEIN 2, MITOCHONDRIAL"/>
    <property type="match status" value="1"/>
</dbReference>
<proteinExistence type="inferred from homology"/>
<dbReference type="SUPFAM" id="SSF52833">
    <property type="entry name" value="Thioredoxin-like"/>
    <property type="match status" value="1"/>
</dbReference>
<evidence type="ECO:0000256" key="8">
    <source>
        <dbReference type="ARBA" id="ARBA00026021"/>
    </source>
</evidence>
<protein>
    <recommendedName>
        <fullName evidence="2">NADH-quinone oxidoreductase subunit E</fullName>
    </recommendedName>
    <alternativeName>
        <fullName evidence="9">NADH dehydrogenase I subunit E</fullName>
    </alternativeName>
    <alternativeName>
        <fullName evidence="10">NDH-1 subunit E</fullName>
    </alternativeName>
</protein>
<keyword evidence="6" id="KW-0408">Iron</keyword>
<dbReference type="GO" id="GO:0046872">
    <property type="term" value="F:metal ion binding"/>
    <property type="evidence" value="ECO:0007669"/>
    <property type="project" value="UniProtKB-KW"/>
</dbReference>
<dbReference type="Pfam" id="PF01257">
    <property type="entry name" value="2Fe-2S_thioredx"/>
    <property type="match status" value="1"/>
</dbReference>
<comment type="cofactor">
    <cofactor evidence="11">
        <name>[2Fe-2S] cluster</name>
        <dbReference type="ChEBI" id="CHEBI:190135"/>
    </cofactor>
</comment>
<dbReference type="CDD" id="cd03064">
    <property type="entry name" value="TRX_Fd_NuoE"/>
    <property type="match status" value="1"/>
</dbReference>
<reference evidence="14" key="1">
    <citation type="submission" date="2016-10" db="EMBL/GenBank/DDBJ databases">
        <authorList>
            <person name="Varghese N."/>
            <person name="Submissions S."/>
        </authorList>
    </citation>
    <scope>NUCLEOTIDE SEQUENCE [LARGE SCALE GENOMIC DNA]</scope>
    <source>
        <strain evidence="14">DSM 18579</strain>
    </source>
</reference>
<dbReference type="GO" id="GO:0048038">
    <property type="term" value="F:quinone binding"/>
    <property type="evidence" value="ECO:0007669"/>
    <property type="project" value="UniProtKB-KW"/>
</dbReference>
<evidence type="ECO:0000313" key="14">
    <source>
        <dbReference type="Proteomes" id="UP000242642"/>
    </source>
</evidence>
<dbReference type="NCBIfam" id="NF005722">
    <property type="entry name" value="PRK07539.1-2"/>
    <property type="match status" value="1"/>
</dbReference>
<dbReference type="InterPro" id="IPR042128">
    <property type="entry name" value="NuoE_dom"/>
</dbReference>